<dbReference type="InParanoid" id="A0A7N2LNL6"/>
<dbReference type="AlphaFoldDB" id="A0A7N2LNL6"/>
<dbReference type="PANTHER" id="PTHR31639:SF42">
    <property type="entry name" value="OS02G0160200 PROTEIN"/>
    <property type="match status" value="1"/>
</dbReference>
<proteinExistence type="predicted"/>
<evidence type="ECO:0000313" key="3">
    <source>
        <dbReference type="Proteomes" id="UP000594261"/>
    </source>
</evidence>
<protein>
    <recommendedName>
        <fullName evidence="1">F-box domain-containing protein</fullName>
    </recommendedName>
</protein>
<reference evidence="2 3" key="1">
    <citation type="journal article" date="2016" name="G3 (Bethesda)">
        <title>First Draft Assembly and Annotation of the Genome of a California Endemic Oak Quercus lobata Nee (Fagaceae).</title>
        <authorList>
            <person name="Sork V.L."/>
            <person name="Fitz-Gibbon S.T."/>
            <person name="Puiu D."/>
            <person name="Crepeau M."/>
            <person name="Gugger P.F."/>
            <person name="Sherman R."/>
            <person name="Stevens K."/>
            <person name="Langley C.H."/>
            <person name="Pellegrini M."/>
            <person name="Salzberg S.L."/>
        </authorList>
    </citation>
    <scope>NUCLEOTIDE SEQUENCE [LARGE SCALE GENOMIC DNA]</scope>
    <source>
        <strain evidence="2 3">cv. SW786</strain>
    </source>
</reference>
<organism evidence="2 3">
    <name type="scientific">Quercus lobata</name>
    <name type="common">Valley oak</name>
    <dbReference type="NCBI Taxonomy" id="97700"/>
    <lineage>
        <taxon>Eukaryota</taxon>
        <taxon>Viridiplantae</taxon>
        <taxon>Streptophyta</taxon>
        <taxon>Embryophyta</taxon>
        <taxon>Tracheophyta</taxon>
        <taxon>Spermatophyta</taxon>
        <taxon>Magnoliopsida</taxon>
        <taxon>eudicotyledons</taxon>
        <taxon>Gunneridae</taxon>
        <taxon>Pentapetalae</taxon>
        <taxon>rosids</taxon>
        <taxon>fabids</taxon>
        <taxon>Fagales</taxon>
        <taxon>Fagaceae</taxon>
        <taxon>Quercus</taxon>
    </lineage>
</organism>
<feature type="domain" description="F-box" evidence="1">
    <location>
        <begin position="32"/>
        <end position="72"/>
    </location>
</feature>
<reference evidence="2" key="2">
    <citation type="submission" date="2021-01" db="UniProtKB">
        <authorList>
            <consortium name="EnsemblPlants"/>
        </authorList>
    </citation>
    <scope>IDENTIFICATION</scope>
</reference>
<dbReference type="PANTHER" id="PTHR31639">
    <property type="entry name" value="F-BOX PROTEIN-LIKE"/>
    <property type="match status" value="1"/>
</dbReference>
<dbReference type="EMBL" id="LRBV02000005">
    <property type="status" value="NOT_ANNOTATED_CDS"/>
    <property type="molecule type" value="Genomic_DNA"/>
</dbReference>
<keyword evidence="3" id="KW-1185">Reference proteome</keyword>
<evidence type="ECO:0000313" key="2">
    <source>
        <dbReference type="EnsemblPlants" id="QL05p018038:mrna"/>
    </source>
</evidence>
<dbReference type="InterPro" id="IPR001810">
    <property type="entry name" value="F-box_dom"/>
</dbReference>
<dbReference type="EnsemblPlants" id="QL05p018038:mrna">
    <property type="protein sequence ID" value="QL05p018038:mrna"/>
    <property type="gene ID" value="QL05p018038"/>
</dbReference>
<dbReference type="Proteomes" id="UP000594261">
    <property type="component" value="Chromosome 5"/>
</dbReference>
<dbReference type="InterPro" id="IPR036047">
    <property type="entry name" value="F-box-like_dom_sf"/>
</dbReference>
<name>A0A7N2LNL6_QUELO</name>
<dbReference type="Pfam" id="PF00646">
    <property type="entry name" value="F-box"/>
    <property type="match status" value="1"/>
</dbReference>
<accession>A0A7N2LNL6</accession>
<dbReference type="SMART" id="SM00256">
    <property type="entry name" value="FBOX"/>
    <property type="match status" value="1"/>
</dbReference>
<sequence length="197" mass="22916">MGYEKKKKKSRNTQYYAPLVSTVDALDRISQLPENSIHHILFLMPPKDAARTNGLSKTWRQAWNSFPSWISVEAPNLEVLHREKFIGELVSGAYSKNYFTSEELVPIVKHFVLDNVPTMKDYTAILDGLLWSCHPKVLLAYSNSKNNEFIKFLFQSLVNRDEEPNSCSDSHMKCWRHYLKAVTEVYLNGRKYVKLRD</sequence>
<dbReference type="Gramene" id="QL05p018038:mrna">
    <property type="protein sequence ID" value="QL05p018038:mrna"/>
    <property type="gene ID" value="QL05p018038"/>
</dbReference>
<dbReference type="SUPFAM" id="SSF81383">
    <property type="entry name" value="F-box domain"/>
    <property type="match status" value="1"/>
</dbReference>
<evidence type="ECO:0000259" key="1">
    <source>
        <dbReference type="SMART" id="SM00256"/>
    </source>
</evidence>